<gene>
    <name evidence="11" type="ORF">DME_LOCUS700</name>
</gene>
<dbReference type="GO" id="GO:0005737">
    <property type="term" value="C:cytoplasm"/>
    <property type="evidence" value="ECO:0007669"/>
    <property type="project" value="TreeGrafter"/>
</dbReference>
<proteinExistence type="inferred from homology"/>
<dbReference type="GO" id="GO:0052629">
    <property type="term" value="F:phosphatidylinositol-3,5-bisphosphate 3-phosphatase activity"/>
    <property type="evidence" value="ECO:0007669"/>
    <property type="project" value="UniProtKB-EC"/>
</dbReference>
<dbReference type="InterPro" id="IPR003595">
    <property type="entry name" value="Tyr_Pase_cat"/>
</dbReference>
<dbReference type="STRING" id="318479.A0A158Q4T2"/>
<dbReference type="PROSITE" id="PS51339">
    <property type="entry name" value="PPASE_MYOTUBULARIN"/>
    <property type="match status" value="1"/>
</dbReference>
<dbReference type="Pfam" id="PF21098">
    <property type="entry name" value="PH-GRAM_MTMR6-like"/>
    <property type="match status" value="1"/>
</dbReference>
<dbReference type="InterPro" id="IPR011011">
    <property type="entry name" value="Znf_FYVE_PHD"/>
</dbReference>
<evidence type="ECO:0000313" key="14">
    <source>
        <dbReference type="WBParaSite" id="DME_0000565501-mRNA-1"/>
    </source>
</evidence>
<dbReference type="SUPFAM" id="SSF50729">
    <property type="entry name" value="PH domain-like"/>
    <property type="match status" value="1"/>
</dbReference>
<dbReference type="InterPro" id="IPR030564">
    <property type="entry name" value="Myotubularin"/>
</dbReference>
<evidence type="ECO:0000256" key="4">
    <source>
        <dbReference type="ARBA" id="ARBA00022771"/>
    </source>
</evidence>
<comment type="similarity">
    <text evidence="1">Belongs to the protein-tyrosine phosphatase family. Non-receptor class myotubularin subfamily.</text>
</comment>
<keyword evidence="13" id="KW-1185">Reference proteome</keyword>
<dbReference type="EC" id="3.1.3.95" evidence="2"/>
<evidence type="ECO:0000256" key="3">
    <source>
        <dbReference type="ARBA" id="ARBA00022723"/>
    </source>
</evidence>
<dbReference type="InterPro" id="IPR011993">
    <property type="entry name" value="PH-like_dom_sf"/>
</dbReference>
<evidence type="ECO:0000313" key="12">
    <source>
        <dbReference type="Proteomes" id="UP000038040"/>
    </source>
</evidence>
<reference evidence="14" key="1">
    <citation type="submission" date="2016-04" db="UniProtKB">
        <authorList>
            <consortium name="WormBaseParasite"/>
        </authorList>
    </citation>
    <scope>IDENTIFICATION</scope>
</reference>
<dbReference type="InterPro" id="IPR010569">
    <property type="entry name" value="Myotubularin-like_Pase_dom"/>
</dbReference>
<evidence type="ECO:0000256" key="2">
    <source>
        <dbReference type="ARBA" id="ARBA00012903"/>
    </source>
</evidence>
<evidence type="ECO:0000256" key="8">
    <source>
        <dbReference type="PIRSR" id="PIRSR630564-1"/>
    </source>
</evidence>
<protein>
    <recommendedName>
        <fullName evidence="2">phosphatidylinositol-3,5-bisphosphate 3-phosphatase</fullName>
        <ecNumber evidence="2">3.1.3.95</ecNumber>
    </recommendedName>
</protein>
<dbReference type="SMART" id="SM00064">
    <property type="entry name" value="FYVE"/>
    <property type="match status" value="1"/>
</dbReference>
<sequence>QLIDKFGSESNIVGTIHITTSHFIFRADNSSKEIWVANALIGNIEKGNLSAIGTYLTIRCKHFLTLNFLIAKDKDCQDLYETLLKCGRPVNIIDVFAFENREKNGRKRCWDRFNWQIEFARQGIGIADKHLWKINDFNVDYRYCDTYPEYLCTPSSATKQILIGSCKFRSRARLPVLTYWHRPNFGRFCRCAQPLTGFTARCVEDEQLMNLIAKTNPSYQSLCLIDTRPLVNAMMNKMQGKGYEDIKNYPNMRFHFFDIENIHVMRSSLNKLLDACQRTKTITDYYKQLESSGWLRHIRSLLDCSAFLADLVSRGISAVVHCSDGWDRTSQTVSLAQLLLDPFFRTIRGFQVLIEKDWLGFGHKFDDRCGHIGALNEEAAKEVSPIFTQFLDCVYQIMRLQPRAFEFNERYLIDIHEHAYSCQYGTFLGNCDKDRKDLNLAKRTLSLWSYIDDHHDDYINPLYEFQANKFSYLANVDLHPSAIVVWTAMYNRFDTGLLPRESTTDVTIATLEHIGVLEAQMASLQAVTFLAPSFLFMKMISGVMSDSGHSSTVSSGAQPTTPLQSLPELCMLLIFLHGIIDDNTSFPALQWQSLRAADECSSKNCGAEFATRVERRFHCYRCGKIHCRRCVTVTSDQRDRICYSCAAVNAT</sequence>
<feature type="domain" description="Myotubularin phosphatase" evidence="10">
    <location>
        <begin position="109"/>
        <end position="490"/>
    </location>
</feature>
<keyword evidence="3" id="KW-0479">Metal-binding</keyword>
<dbReference type="GO" id="GO:0004438">
    <property type="term" value="F:phosphatidylinositol-3-phosphate phosphatase activity"/>
    <property type="evidence" value="ECO:0007669"/>
    <property type="project" value="TreeGrafter"/>
</dbReference>
<evidence type="ECO:0000256" key="1">
    <source>
        <dbReference type="ARBA" id="ARBA00007471"/>
    </source>
</evidence>
<accession>A0A158Q4T2</accession>
<dbReference type="InterPro" id="IPR016130">
    <property type="entry name" value="Tyr_Pase_AS"/>
</dbReference>
<reference evidence="11 13" key="2">
    <citation type="submission" date="2018-11" db="EMBL/GenBank/DDBJ databases">
        <authorList>
            <consortium name="Pathogen Informatics"/>
        </authorList>
    </citation>
    <scope>NUCLEOTIDE SEQUENCE [LARGE SCALE GENOMIC DNA]</scope>
</reference>
<dbReference type="PROSITE" id="PS00383">
    <property type="entry name" value="TYR_PHOSPHATASE_1"/>
    <property type="match status" value="1"/>
</dbReference>
<dbReference type="Proteomes" id="UP000274756">
    <property type="component" value="Unassembled WGS sequence"/>
</dbReference>
<dbReference type="SMART" id="SM00404">
    <property type="entry name" value="PTPc_motif"/>
    <property type="match status" value="1"/>
</dbReference>
<dbReference type="InterPro" id="IPR048994">
    <property type="entry name" value="PH-GRAM_MTMR6-9"/>
</dbReference>
<dbReference type="Pfam" id="PF06602">
    <property type="entry name" value="Myotub-related"/>
    <property type="match status" value="1"/>
</dbReference>
<feature type="binding site" evidence="9">
    <location>
        <begin position="322"/>
        <end position="328"/>
    </location>
    <ligand>
        <name>substrate</name>
    </ligand>
</feature>
<dbReference type="OrthoDB" id="271628at2759"/>
<evidence type="ECO:0000256" key="5">
    <source>
        <dbReference type="ARBA" id="ARBA00022801"/>
    </source>
</evidence>
<dbReference type="WBParaSite" id="DME_0000565501-mRNA-1">
    <property type="protein sequence ID" value="DME_0000565501-mRNA-1"/>
    <property type="gene ID" value="DME_0000565501"/>
</dbReference>
<dbReference type="Proteomes" id="UP000038040">
    <property type="component" value="Unplaced"/>
</dbReference>
<evidence type="ECO:0000259" key="10">
    <source>
        <dbReference type="PROSITE" id="PS51339"/>
    </source>
</evidence>
<evidence type="ECO:0000256" key="9">
    <source>
        <dbReference type="PIRSR" id="PIRSR630564-2"/>
    </source>
</evidence>
<dbReference type="InterPro" id="IPR000306">
    <property type="entry name" value="Znf_FYVE"/>
</dbReference>
<dbReference type="SUPFAM" id="SSF57903">
    <property type="entry name" value="FYVE/PHD zinc finger"/>
    <property type="match status" value="1"/>
</dbReference>
<dbReference type="PANTHER" id="PTHR10807">
    <property type="entry name" value="MYOTUBULARIN-RELATED"/>
    <property type="match status" value="1"/>
</dbReference>
<feature type="active site" description="Phosphocysteine intermediate" evidence="8">
    <location>
        <position position="322"/>
    </location>
</feature>
<dbReference type="InterPro" id="IPR013083">
    <property type="entry name" value="Znf_RING/FYVE/PHD"/>
</dbReference>
<dbReference type="Gene3D" id="3.30.40.10">
    <property type="entry name" value="Zinc/RING finger domain, C3HC4 (zinc finger)"/>
    <property type="match status" value="1"/>
</dbReference>
<evidence type="ECO:0000256" key="6">
    <source>
        <dbReference type="ARBA" id="ARBA00022833"/>
    </source>
</evidence>
<keyword evidence="4" id="KW-0863">Zinc-finger</keyword>
<evidence type="ECO:0000313" key="11">
    <source>
        <dbReference type="EMBL" id="VDN50727.1"/>
    </source>
</evidence>
<keyword evidence="6" id="KW-0862">Zinc</keyword>
<dbReference type="GO" id="GO:0008270">
    <property type="term" value="F:zinc ion binding"/>
    <property type="evidence" value="ECO:0007669"/>
    <property type="project" value="UniProtKB-KW"/>
</dbReference>
<evidence type="ECO:0000313" key="13">
    <source>
        <dbReference type="Proteomes" id="UP000274756"/>
    </source>
</evidence>
<organism evidence="12 14">
    <name type="scientific">Dracunculus medinensis</name>
    <name type="common">Guinea worm</name>
    <dbReference type="NCBI Taxonomy" id="318479"/>
    <lineage>
        <taxon>Eukaryota</taxon>
        <taxon>Metazoa</taxon>
        <taxon>Ecdysozoa</taxon>
        <taxon>Nematoda</taxon>
        <taxon>Chromadorea</taxon>
        <taxon>Rhabditida</taxon>
        <taxon>Spirurina</taxon>
        <taxon>Dracunculoidea</taxon>
        <taxon>Dracunculidae</taxon>
        <taxon>Dracunculus</taxon>
    </lineage>
</organism>
<name>A0A158Q4T2_DRAME</name>
<dbReference type="PANTHER" id="PTHR10807:SF8">
    <property type="entry name" value="PHOSPHATIDYLINOSITOL-3-PHOSPHATE PHOSPHATASE"/>
    <property type="match status" value="1"/>
</dbReference>
<dbReference type="SUPFAM" id="SSF52799">
    <property type="entry name" value="(Phosphotyrosine protein) phosphatases II"/>
    <property type="match status" value="1"/>
</dbReference>
<dbReference type="GO" id="GO:0046856">
    <property type="term" value="P:phosphatidylinositol dephosphorylation"/>
    <property type="evidence" value="ECO:0007669"/>
    <property type="project" value="TreeGrafter"/>
</dbReference>
<dbReference type="EMBL" id="UYYG01000006">
    <property type="protein sequence ID" value="VDN50727.1"/>
    <property type="molecule type" value="Genomic_DNA"/>
</dbReference>
<evidence type="ECO:0000256" key="7">
    <source>
        <dbReference type="ARBA" id="ARBA00023098"/>
    </source>
</evidence>
<dbReference type="InterPro" id="IPR029021">
    <property type="entry name" value="Prot-tyrosine_phosphatase-like"/>
</dbReference>
<feature type="binding site" evidence="9">
    <location>
        <begin position="261"/>
        <end position="262"/>
    </location>
    <ligand>
        <name>substrate</name>
    </ligand>
</feature>
<keyword evidence="5" id="KW-0378">Hydrolase</keyword>
<keyword evidence="7" id="KW-0443">Lipid metabolism</keyword>
<dbReference type="AlphaFoldDB" id="A0A158Q4T2"/>
<dbReference type="Gene3D" id="2.30.29.30">
    <property type="entry name" value="Pleckstrin-homology domain (PH domain)/Phosphotyrosine-binding domain (PTB)"/>
    <property type="match status" value="1"/>
</dbReference>